<feature type="compositionally biased region" description="Basic and acidic residues" evidence="1">
    <location>
        <begin position="29"/>
        <end position="58"/>
    </location>
</feature>
<dbReference type="AlphaFoldDB" id="A0A6G1CI75"/>
<evidence type="ECO:0000313" key="2">
    <source>
        <dbReference type="EMBL" id="KAF0900208.1"/>
    </source>
</evidence>
<proteinExistence type="predicted"/>
<comment type="caution">
    <text evidence="2">The sequence shown here is derived from an EMBL/GenBank/DDBJ whole genome shotgun (WGS) entry which is preliminary data.</text>
</comment>
<evidence type="ECO:0000256" key="1">
    <source>
        <dbReference type="SAM" id="MobiDB-lite"/>
    </source>
</evidence>
<organism evidence="2 3">
    <name type="scientific">Oryza meyeriana var. granulata</name>
    <dbReference type="NCBI Taxonomy" id="110450"/>
    <lineage>
        <taxon>Eukaryota</taxon>
        <taxon>Viridiplantae</taxon>
        <taxon>Streptophyta</taxon>
        <taxon>Embryophyta</taxon>
        <taxon>Tracheophyta</taxon>
        <taxon>Spermatophyta</taxon>
        <taxon>Magnoliopsida</taxon>
        <taxon>Liliopsida</taxon>
        <taxon>Poales</taxon>
        <taxon>Poaceae</taxon>
        <taxon>BOP clade</taxon>
        <taxon>Oryzoideae</taxon>
        <taxon>Oryzeae</taxon>
        <taxon>Oryzinae</taxon>
        <taxon>Oryza</taxon>
        <taxon>Oryza meyeriana</taxon>
    </lineage>
</organism>
<evidence type="ECO:0000313" key="3">
    <source>
        <dbReference type="Proteomes" id="UP000479710"/>
    </source>
</evidence>
<accession>A0A6G1CI75</accession>
<sequence>MTSVDQLAIGRAYVRVELRKSSRNLRDRIAPLRDNLRRPRPQSRDTDAKPTKNLDDAPRSCVRNRIPHRYR</sequence>
<name>A0A6G1CI75_9ORYZ</name>
<keyword evidence="3" id="KW-1185">Reference proteome</keyword>
<feature type="region of interest" description="Disordered" evidence="1">
    <location>
        <begin position="29"/>
        <end position="71"/>
    </location>
</feature>
<reference evidence="2 3" key="1">
    <citation type="submission" date="2019-11" db="EMBL/GenBank/DDBJ databases">
        <title>Whole genome sequence of Oryza granulata.</title>
        <authorList>
            <person name="Li W."/>
        </authorList>
    </citation>
    <scope>NUCLEOTIDE SEQUENCE [LARGE SCALE GENOMIC DNA]</scope>
    <source>
        <strain evidence="3">cv. Menghai</strain>
        <tissue evidence="2">Leaf</tissue>
    </source>
</reference>
<dbReference type="EMBL" id="SPHZ02000009">
    <property type="protein sequence ID" value="KAF0900208.1"/>
    <property type="molecule type" value="Genomic_DNA"/>
</dbReference>
<protein>
    <submittedName>
        <fullName evidence="2">Uncharacterized protein</fullName>
    </submittedName>
</protein>
<gene>
    <name evidence="2" type="ORF">E2562_028690</name>
</gene>
<dbReference type="Proteomes" id="UP000479710">
    <property type="component" value="Unassembled WGS sequence"/>
</dbReference>